<proteinExistence type="predicted"/>
<reference evidence="2 3" key="1">
    <citation type="submission" date="2020-01" db="EMBL/GenBank/DDBJ databases">
        <title>Dynamics of blaIMP-6 dissemination in carbapenem resistant Enterobacteriacea isolated from regional surveillance in Osaka, Japan.</title>
        <authorList>
            <person name="Abe R."/>
            <person name="Akeda Y."/>
            <person name="Sugawara Y."/>
            <person name="Yamamoto N."/>
            <person name="Tomono K."/>
            <person name="Takeuchi D."/>
            <person name="Kawahara R."/>
            <person name="Hamada S."/>
        </authorList>
    </citation>
    <scope>NUCLEOTIDE SEQUENCE [LARGE SCALE GENOMIC DNA]</scope>
    <source>
        <strain evidence="2 3">E300</strain>
    </source>
</reference>
<accession>A0A8S0FVE7</accession>
<gene>
    <name evidence="2" type="ORF">EIMP300_58350</name>
</gene>
<evidence type="ECO:0000313" key="3">
    <source>
        <dbReference type="Proteomes" id="UP000467488"/>
    </source>
</evidence>
<name>A0A8S0FVE7_ECOLX</name>
<dbReference type="Pfam" id="PF13163">
    <property type="entry name" value="DUF3999"/>
    <property type="match status" value="1"/>
</dbReference>
<evidence type="ECO:0000313" key="2">
    <source>
        <dbReference type="EMBL" id="BBU84435.1"/>
    </source>
</evidence>
<dbReference type="EMBL" id="AP022360">
    <property type="protein sequence ID" value="BBU84435.1"/>
    <property type="molecule type" value="Genomic_DNA"/>
</dbReference>
<evidence type="ECO:0008006" key="4">
    <source>
        <dbReference type="Google" id="ProtNLM"/>
    </source>
</evidence>
<keyword evidence="1" id="KW-0812">Transmembrane</keyword>
<dbReference type="InterPro" id="IPR025060">
    <property type="entry name" value="DUF3999"/>
</dbReference>
<sequence length="318" mass="35626">MPEERKDSLSLTQLRLNWGTPTGNWQGKASVYVSRDLRYWRPVQEDAPLMDLTRDSDRLKMDAISTNLTLSLEGNRYLLVILNSQSPALTLNSVSAIADSNEPESERIVIGARADKVSDDEAVWRWTQPQPLTSLRIDLENEGVLPVELVWRSGEKEPWQSLTKTVLYRLDGKRSEDIRLPGQLVEAVRIRTINARLPEALPALSGARDSYQLVFNTQGKGPYMLAWGNRAAKKADVGLDMLIPASLRKTQEIDNLPWAIPQESVTLGGELRLTATSAAEQQSQWKTLLVWGALILGVAVLAFMAWRIWREVKKDGAA</sequence>
<keyword evidence="1" id="KW-0472">Membrane</keyword>
<dbReference type="AlphaFoldDB" id="A0A8S0FVE7"/>
<feature type="transmembrane region" description="Helical" evidence="1">
    <location>
        <begin position="288"/>
        <end position="309"/>
    </location>
</feature>
<keyword evidence="1" id="KW-1133">Transmembrane helix</keyword>
<protein>
    <recommendedName>
        <fullName evidence="4">DUF3999 domain-containing protein</fullName>
    </recommendedName>
</protein>
<evidence type="ECO:0000256" key="1">
    <source>
        <dbReference type="SAM" id="Phobius"/>
    </source>
</evidence>
<dbReference type="Proteomes" id="UP000467488">
    <property type="component" value="Chromosome"/>
</dbReference>
<organism evidence="2 3">
    <name type="scientific">Escherichia coli</name>
    <dbReference type="NCBI Taxonomy" id="562"/>
    <lineage>
        <taxon>Bacteria</taxon>
        <taxon>Pseudomonadati</taxon>
        <taxon>Pseudomonadota</taxon>
        <taxon>Gammaproteobacteria</taxon>
        <taxon>Enterobacterales</taxon>
        <taxon>Enterobacteriaceae</taxon>
        <taxon>Escherichia</taxon>
    </lineage>
</organism>